<evidence type="ECO:0000313" key="3">
    <source>
        <dbReference type="Proteomes" id="UP001274830"/>
    </source>
</evidence>
<dbReference type="AlphaFoldDB" id="A0AAE0WLK6"/>
<reference evidence="2" key="1">
    <citation type="submission" date="2023-07" db="EMBL/GenBank/DDBJ databases">
        <title>Black Yeasts Isolated from many extreme environments.</title>
        <authorList>
            <person name="Coleine C."/>
            <person name="Stajich J.E."/>
            <person name="Selbmann L."/>
        </authorList>
    </citation>
    <scope>NUCLEOTIDE SEQUENCE</scope>
    <source>
        <strain evidence="2">CCFEE 5485</strain>
    </source>
</reference>
<name>A0AAE0WLK6_9PEZI</name>
<dbReference type="EMBL" id="JAUTXT010000022">
    <property type="protein sequence ID" value="KAK3673967.1"/>
    <property type="molecule type" value="Genomic_DNA"/>
</dbReference>
<evidence type="ECO:0000313" key="2">
    <source>
        <dbReference type="EMBL" id="KAK3673967.1"/>
    </source>
</evidence>
<keyword evidence="3" id="KW-1185">Reference proteome</keyword>
<accession>A0AAE0WLK6</accession>
<comment type="caution">
    <text evidence="2">The sequence shown here is derived from an EMBL/GenBank/DDBJ whole genome shotgun (WGS) entry which is preliminary data.</text>
</comment>
<evidence type="ECO:0000256" key="1">
    <source>
        <dbReference type="SAM" id="MobiDB-lite"/>
    </source>
</evidence>
<proteinExistence type="predicted"/>
<dbReference type="Proteomes" id="UP001274830">
    <property type="component" value="Unassembled WGS sequence"/>
</dbReference>
<gene>
    <name evidence="2" type="ORF">LTR78_006169</name>
</gene>
<organism evidence="2 3">
    <name type="scientific">Recurvomyces mirabilis</name>
    <dbReference type="NCBI Taxonomy" id="574656"/>
    <lineage>
        <taxon>Eukaryota</taxon>
        <taxon>Fungi</taxon>
        <taxon>Dikarya</taxon>
        <taxon>Ascomycota</taxon>
        <taxon>Pezizomycotina</taxon>
        <taxon>Dothideomycetes</taxon>
        <taxon>Dothideomycetidae</taxon>
        <taxon>Mycosphaerellales</taxon>
        <taxon>Teratosphaeriaceae</taxon>
        <taxon>Recurvomyces</taxon>
    </lineage>
</organism>
<protein>
    <submittedName>
        <fullName evidence="2">Uncharacterized protein</fullName>
    </submittedName>
</protein>
<feature type="region of interest" description="Disordered" evidence="1">
    <location>
        <begin position="72"/>
        <end position="122"/>
    </location>
</feature>
<sequence>MRQVLLWDQYKKHLISTDFDESVAQWRKKSATSMRDVLRVTQAEYEAYSHHLLAFLGEEMVAKRSRRGQVVKAREAVPQGMRTSIADKKDAKAGSTNKEVKQGSAKGSVKKKKSRQTQPEED</sequence>